<gene>
    <name evidence="2" type="ORF">CC78DRAFT_584630</name>
</gene>
<evidence type="ECO:0000313" key="3">
    <source>
        <dbReference type="Proteomes" id="UP000800093"/>
    </source>
</evidence>
<feature type="domain" description="Peptidase S8/S53" evidence="1">
    <location>
        <begin position="287"/>
        <end position="497"/>
    </location>
</feature>
<dbReference type="EMBL" id="ML986676">
    <property type="protein sequence ID" value="KAF2260630.1"/>
    <property type="molecule type" value="Genomic_DNA"/>
</dbReference>
<comment type="caution">
    <text evidence="2">The sequence shown here is derived from an EMBL/GenBank/DDBJ whole genome shotgun (WGS) entry which is preliminary data.</text>
</comment>
<sequence>MLTEKELCLDMSDFNQSSHNFQKFVQELTSKKGILFEECLMFVFLPDINNFKKDAPYEGVPELFRWLSREGNVKKLKSLNIPDSTTSPMSDELVADSIIDLFQIEKFNWRKLDINLDMLVRSPYRDGFTDITLYSSGNFSVLHHWMSSEGLAKLTNLRKVRIEIMELNPLQRDEKAETKHQELLKEYKKQFDFKLDKMKNEKDTREVEFKFDVYIGRDGKGEKWDFPAPRYPATKEVDEKLEILQRLDACKEFLKQTMQMEDEYERYRERFDWLRTPCGSNNLAPPKIAIIDNGADRFRQEIRDVIEKGVSFVTADSESADRFLPWWMVSDPHGTQMASLIQQANPWCRLYIARVGKSRKDILPDDAVNAIEWALEQKVDIISISWITKGQFPKLRKTIENATKKVLVFCSTADEGIWSREVYPAYYKGTVRVSATDKYGNLMPASDKSKDAINIPVPGLQVPALGPSYMGEAIARGTVSGSSVATALAAGMASLALMMLQVFNEVDRERLFNDGFYSNEGIVNVLSKMNDPDFPSLFPAQADTALLPQRWSIENLKLKTGGQE</sequence>
<reference evidence="3" key="1">
    <citation type="journal article" date="2020" name="Stud. Mycol.">
        <title>101 Dothideomycetes genomes: A test case for predicting lifestyles and emergence of pathogens.</title>
        <authorList>
            <person name="Haridas S."/>
            <person name="Albert R."/>
            <person name="Binder M."/>
            <person name="Bloem J."/>
            <person name="LaButti K."/>
            <person name="Salamov A."/>
            <person name="Andreopoulos B."/>
            <person name="Baker S."/>
            <person name="Barry K."/>
            <person name="Bills G."/>
            <person name="Bluhm B."/>
            <person name="Cannon C."/>
            <person name="Castanera R."/>
            <person name="Culley D."/>
            <person name="Daum C."/>
            <person name="Ezra D."/>
            <person name="Gonzalez J."/>
            <person name="Henrissat B."/>
            <person name="Kuo A."/>
            <person name="Liang C."/>
            <person name="Lipzen A."/>
            <person name="Lutzoni F."/>
            <person name="Magnuson J."/>
            <person name="Mondo S."/>
            <person name="Nolan M."/>
            <person name="Ohm R."/>
            <person name="Pangilinan J."/>
            <person name="Park H.-J."/>
            <person name="Ramirez L."/>
            <person name="Alfaro M."/>
            <person name="Sun H."/>
            <person name="Tritt A."/>
            <person name="Yoshinaga Y."/>
            <person name="Zwiers L.-H."/>
            <person name="Turgeon B."/>
            <person name="Goodwin S."/>
            <person name="Spatafora J."/>
            <person name="Crous P."/>
            <person name="Grigoriev I."/>
        </authorList>
    </citation>
    <scope>NUCLEOTIDE SEQUENCE [LARGE SCALE GENOMIC DNA]</scope>
    <source>
        <strain evidence="3">CBS 304.66</strain>
    </source>
</reference>
<protein>
    <submittedName>
        <fullName evidence="2">Subtilisin-like protein</fullName>
    </submittedName>
</protein>
<dbReference type="InterPro" id="IPR036852">
    <property type="entry name" value="Peptidase_S8/S53_dom_sf"/>
</dbReference>
<dbReference type="Proteomes" id="UP000800093">
    <property type="component" value="Unassembled WGS sequence"/>
</dbReference>
<dbReference type="AlphaFoldDB" id="A0A9P4K396"/>
<dbReference type="Gene3D" id="3.40.50.200">
    <property type="entry name" value="Peptidase S8/S53 domain"/>
    <property type="match status" value="1"/>
</dbReference>
<dbReference type="SUPFAM" id="SSF52743">
    <property type="entry name" value="Subtilisin-like"/>
    <property type="match status" value="1"/>
</dbReference>
<dbReference type="OrthoDB" id="206201at2759"/>
<evidence type="ECO:0000313" key="2">
    <source>
        <dbReference type="EMBL" id="KAF2260630.1"/>
    </source>
</evidence>
<dbReference type="InterPro" id="IPR000209">
    <property type="entry name" value="Peptidase_S8/S53_dom"/>
</dbReference>
<dbReference type="GO" id="GO:0004252">
    <property type="term" value="F:serine-type endopeptidase activity"/>
    <property type="evidence" value="ECO:0007669"/>
    <property type="project" value="InterPro"/>
</dbReference>
<accession>A0A9P4K396</accession>
<dbReference type="Pfam" id="PF00082">
    <property type="entry name" value="Peptidase_S8"/>
    <property type="match status" value="1"/>
</dbReference>
<name>A0A9P4K396_9PLEO</name>
<proteinExistence type="predicted"/>
<evidence type="ECO:0000259" key="1">
    <source>
        <dbReference type="Pfam" id="PF00082"/>
    </source>
</evidence>
<organism evidence="2 3">
    <name type="scientific">Lojkania enalia</name>
    <dbReference type="NCBI Taxonomy" id="147567"/>
    <lineage>
        <taxon>Eukaryota</taxon>
        <taxon>Fungi</taxon>
        <taxon>Dikarya</taxon>
        <taxon>Ascomycota</taxon>
        <taxon>Pezizomycotina</taxon>
        <taxon>Dothideomycetes</taxon>
        <taxon>Pleosporomycetidae</taxon>
        <taxon>Pleosporales</taxon>
        <taxon>Pleosporales incertae sedis</taxon>
        <taxon>Lojkania</taxon>
    </lineage>
</organism>
<keyword evidence="3" id="KW-1185">Reference proteome</keyword>
<dbReference type="GO" id="GO:0006508">
    <property type="term" value="P:proteolysis"/>
    <property type="evidence" value="ECO:0007669"/>
    <property type="project" value="InterPro"/>
</dbReference>